<evidence type="ECO:0000313" key="7">
    <source>
        <dbReference type="Proteomes" id="UP001595533"/>
    </source>
</evidence>
<dbReference type="PANTHER" id="PTHR45663:SF11">
    <property type="entry name" value="GEO12009P1"/>
    <property type="match status" value="1"/>
</dbReference>
<dbReference type="InterPro" id="IPR013766">
    <property type="entry name" value="Thioredoxin_domain"/>
</dbReference>
<dbReference type="PROSITE" id="PS51352">
    <property type="entry name" value="THIOREDOXIN_2"/>
    <property type="match status" value="1"/>
</dbReference>
<dbReference type="SUPFAM" id="SSF52833">
    <property type="entry name" value="Thioredoxin-like"/>
    <property type="match status" value="1"/>
</dbReference>
<keyword evidence="1" id="KW-0813">Transport</keyword>
<keyword evidence="7" id="KW-1185">Reference proteome</keyword>
<dbReference type="InterPro" id="IPR011990">
    <property type="entry name" value="TPR-like_helical_dom_sf"/>
</dbReference>
<dbReference type="RefSeq" id="WP_198538298.1">
    <property type="nucleotide sequence ID" value="NZ_JBHRTS010000004.1"/>
</dbReference>
<evidence type="ECO:0000256" key="1">
    <source>
        <dbReference type="ARBA" id="ARBA00022448"/>
    </source>
</evidence>
<keyword evidence="2" id="KW-0249">Electron transport</keyword>
<keyword evidence="3" id="KW-1015">Disulfide bond</keyword>
<feature type="domain" description="Thioredoxin" evidence="5">
    <location>
        <begin position="1"/>
        <end position="114"/>
    </location>
</feature>
<dbReference type="InterPro" id="IPR017937">
    <property type="entry name" value="Thioredoxin_CS"/>
</dbReference>
<dbReference type="Proteomes" id="UP001595533">
    <property type="component" value="Unassembled WGS sequence"/>
</dbReference>
<sequence>MEQTSADITDVTAETFMSAVIEKSKTTPVILDFWADWCEPCKNLTPILHRLVEKYPGVLALAKVNTDQEQMLAQQMGVQSLPTVALLKDGQIVDNFMGLKTEGDIIKWLTQHIELQAAAEPADEAGADVQQMIDNEQFEAALAVLAGMPQEQAVWQIMDIHLKTNQIEAAQQLYDGLNVEQLKKPEADQIKARLQLARVDAGDDQLGQMKQLIASGQVEQAVLGLLELLASDKGNDDIRQLLLASFPLLEGPGLASKYRRKMGSLLN</sequence>
<evidence type="ECO:0000313" key="6">
    <source>
        <dbReference type="EMBL" id="MFC3194199.1"/>
    </source>
</evidence>
<keyword evidence="4" id="KW-0676">Redox-active center</keyword>
<dbReference type="PANTHER" id="PTHR45663">
    <property type="entry name" value="GEO12009P1"/>
    <property type="match status" value="1"/>
</dbReference>
<protein>
    <submittedName>
        <fullName evidence="6">Tetratricopeptide repeat protein</fullName>
    </submittedName>
</protein>
<accession>A0ABV7J8E5</accession>
<dbReference type="InterPro" id="IPR036249">
    <property type="entry name" value="Thioredoxin-like_sf"/>
</dbReference>
<proteinExistence type="predicted"/>
<dbReference type="Gene3D" id="1.25.40.10">
    <property type="entry name" value="Tetratricopeptide repeat domain"/>
    <property type="match status" value="1"/>
</dbReference>
<dbReference type="Gene3D" id="3.40.30.10">
    <property type="entry name" value="Glutaredoxin"/>
    <property type="match status" value="1"/>
</dbReference>
<evidence type="ECO:0000256" key="3">
    <source>
        <dbReference type="ARBA" id="ARBA00023157"/>
    </source>
</evidence>
<dbReference type="Pfam" id="PF14561">
    <property type="entry name" value="TPR_20"/>
    <property type="match status" value="1"/>
</dbReference>
<dbReference type="Pfam" id="PF00085">
    <property type="entry name" value="Thioredoxin"/>
    <property type="match status" value="1"/>
</dbReference>
<evidence type="ECO:0000259" key="5">
    <source>
        <dbReference type="PROSITE" id="PS51352"/>
    </source>
</evidence>
<comment type="caution">
    <text evidence="6">The sequence shown here is derived from an EMBL/GenBank/DDBJ whole genome shotgun (WGS) entry which is preliminary data.</text>
</comment>
<organism evidence="6 7">
    <name type="scientific">Marinicella sediminis</name>
    <dbReference type="NCBI Taxonomy" id="1792834"/>
    <lineage>
        <taxon>Bacteria</taxon>
        <taxon>Pseudomonadati</taxon>
        <taxon>Pseudomonadota</taxon>
        <taxon>Gammaproteobacteria</taxon>
        <taxon>Lysobacterales</taxon>
        <taxon>Marinicellaceae</taxon>
        <taxon>Marinicella</taxon>
    </lineage>
</organism>
<dbReference type="EMBL" id="JBHRTS010000004">
    <property type="protein sequence ID" value="MFC3194199.1"/>
    <property type="molecule type" value="Genomic_DNA"/>
</dbReference>
<evidence type="ECO:0000256" key="4">
    <source>
        <dbReference type="ARBA" id="ARBA00023284"/>
    </source>
</evidence>
<gene>
    <name evidence="6" type="ORF">ACFODZ_08090</name>
</gene>
<dbReference type="PROSITE" id="PS00194">
    <property type="entry name" value="THIOREDOXIN_1"/>
    <property type="match status" value="1"/>
</dbReference>
<dbReference type="PRINTS" id="PR00421">
    <property type="entry name" value="THIOREDOXIN"/>
</dbReference>
<evidence type="ECO:0000256" key="2">
    <source>
        <dbReference type="ARBA" id="ARBA00022982"/>
    </source>
</evidence>
<reference evidence="7" key="1">
    <citation type="journal article" date="2019" name="Int. J. Syst. Evol. Microbiol.">
        <title>The Global Catalogue of Microorganisms (GCM) 10K type strain sequencing project: providing services to taxonomists for standard genome sequencing and annotation.</title>
        <authorList>
            <consortium name="The Broad Institute Genomics Platform"/>
            <consortium name="The Broad Institute Genome Sequencing Center for Infectious Disease"/>
            <person name="Wu L."/>
            <person name="Ma J."/>
        </authorList>
    </citation>
    <scope>NUCLEOTIDE SEQUENCE [LARGE SCALE GENOMIC DNA]</scope>
    <source>
        <strain evidence="7">KCTC 42953</strain>
    </source>
</reference>
<dbReference type="CDD" id="cd02956">
    <property type="entry name" value="ybbN"/>
    <property type="match status" value="1"/>
</dbReference>
<name>A0ABV7J8E5_9GAMM</name>